<dbReference type="Pfam" id="PF00005">
    <property type="entry name" value="ABC_tran"/>
    <property type="match status" value="1"/>
</dbReference>
<dbReference type="Proteomes" id="UP000019102">
    <property type="component" value="Unassembled WGS sequence"/>
</dbReference>
<dbReference type="InterPro" id="IPR051782">
    <property type="entry name" value="ABC_Transporter_VariousFunc"/>
</dbReference>
<evidence type="ECO:0000256" key="1">
    <source>
        <dbReference type="ARBA" id="ARBA00022448"/>
    </source>
</evidence>
<dbReference type="InterPro" id="IPR027417">
    <property type="entry name" value="P-loop_NTPase"/>
</dbReference>
<dbReference type="PANTHER" id="PTHR42939:SF1">
    <property type="entry name" value="ABC TRANSPORTER ATP-BINDING PROTEIN ALBC-RELATED"/>
    <property type="match status" value="1"/>
</dbReference>
<accession>W4VPK0</accession>
<sequence>MSQFKNPFLRVDNLYFNYEENIILDNLNLTVNRGEVLWIKGSNGVGKSTLLKILTGVIKIESLQMKFYDEQFKSMNDYKKSIAYIPDYPMLYDFLNGYDNLKLIMNLWKISNKTKYIDLANHLANELQIKDYLSQQVGNYSLGMKHKLFFIAMFAREPKILFMDEPFSAWDNKSYGIALEILQRYKEKGNSIVYISHLENIKMI</sequence>
<proteinExistence type="predicted"/>
<evidence type="ECO:0000313" key="6">
    <source>
        <dbReference type="Proteomes" id="UP000019102"/>
    </source>
</evidence>
<name>W4VPK0_9BACI</name>
<dbReference type="AlphaFoldDB" id="W4VPK0"/>
<reference evidence="5 6" key="1">
    <citation type="journal article" date="2014" name="Genome Announc.">
        <title>Draft Genome Sequence of the Boron-Tolerant and Moderately Halotolerant Bacterium Gracilibacillus boraciitolerans JCM 21714T.</title>
        <authorList>
            <person name="Ahmed I."/>
            <person name="Oshima K."/>
            <person name="Suda W."/>
            <person name="Kitamura K."/>
            <person name="Iida T."/>
            <person name="Ohmori Y."/>
            <person name="Fujiwara T."/>
            <person name="Hattori M."/>
            <person name="Ohkuma M."/>
        </authorList>
    </citation>
    <scope>NUCLEOTIDE SEQUENCE [LARGE SCALE GENOMIC DNA]</scope>
    <source>
        <strain evidence="5 6">JCM 21714</strain>
    </source>
</reference>
<dbReference type="PANTHER" id="PTHR42939">
    <property type="entry name" value="ABC TRANSPORTER ATP-BINDING PROTEIN ALBC-RELATED"/>
    <property type="match status" value="1"/>
</dbReference>
<organism evidence="5 6">
    <name type="scientific">Gracilibacillus boraciitolerans JCM 21714</name>
    <dbReference type="NCBI Taxonomy" id="1298598"/>
    <lineage>
        <taxon>Bacteria</taxon>
        <taxon>Bacillati</taxon>
        <taxon>Bacillota</taxon>
        <taxon>Bacilli</taxon>
        <taxon>Bacillales</taxon>
        <taxon>Bacillaceae</taxon>
        <taxon>Gracilibacillus</taxon>
    </lineage>
</organism>
<gene>
    <name evidence="5" type="ORF">JCM21714_3854</name>
</gene>
<dbReference type="GO" id="GO:0016887">
    <property type="term" value="F:ATP hydrolysis activity"/>
    <property type="evidence" value="ECO:0007669"/>
    <property type="project" value="InterPro"/>
</dbReference>
<keyword evidence="6" id="KW-1185">Reference proteome</keyword>
<dbReference type="eggNOG" id="COG1131">
    <property type="taxonomic scope" value="Bacteria"/>
</dbReference>
<dbReference type="RefSeq" id="WP_035725355.1">
    <property type="nucleotide sequence ID" value="NZ_BAVS01000029.1"/>
</dbReference>
<keyword evidence="2" id="KW-0547">Nucleotide-binding</keyword>
<dbReference type="InterPro" id="IPR003439">
    <property type="entry name" value="ABC_transporter-like_ATP-bd"/>
</dbReference>
<dbReference type="Gene3D" id="3.40.50.300">
    <property type="entry name" value="P-loop containing nucleotide triphosphate hydrolases"/>
    <property type="match status" value="1"/>
</dbReference>
<evidence type="ECO:0000259" key="4">
    <source>
        <dbReference type="PROSITE" id="PS50893"/>
    </source>
</evidence>
<dbReference type="GO" id="GO:0005524">
    <property type="term" value="F:ATP binding"/>
    <property type="evidence" value="ECO:0007669"/>
    <property type="project" value="UniProtKB-KW"/>
</dbReference>
<dbReference type="SUPFAM" id="SSF52540">
    <property type="entry name" value="P-loop containing nucleoside triphosphate hydrolases"/>
    <property type="match status" value="1"/>
</dbReference>
<comment type="caution">
    <text evidence="5">The sequence shown here is derived from an EMBL/GenBank/DDBJ whole genome shotgun (WGS) entry which is preliminary data.</text>
</comment>
<dbReference type="PROSITE" id="PS50893">
    <property type="entry name" value="ABC_TRANSPORTER_2"/>
    <property type="match status" value="1"/>
</dbReference>
<dbReference type="STRING" id="1298598.JCM21714_3854"/>
<evidence type="ECO:0000256" key="3">
    <source>
        <dbReference type="ARBA" id="ARBA00022840"/>
    </source>
</evidence>
<dbReference type="OrthoDB" id="9804819at2"/>
<protein>
    <submittedName>
        <fullName evidence="5">ABC transporter</fullName>
    </submittedName>
</protein>
<keyword evidence="3" id="KW-0067">ATP-binding</keyword>
<evidence type="ECO:0000313" key="5">
    <source>
        <dbReference type="EMBL" id="GAE94674.1"/>
    </source>
</evidence>
<keyword evidence="1" id="KW-0813">Transport</keyword>
<evidence type="ECO:0000256" key="2">
    <source>
        <dbReference type="ARBA" id="ARBA00022741"/>
    </source>
</evidence>
<dbReference type="EMBL" id="BAVS01000029">
    <property type="protein sequence ID" value="GAE94674.1"/>
    <property type="molecule type" value="Genomic_DNA"/>
</dbReference>
<feature type="domain" description="ABC transporter" evidence="4">
    <location>
        <begin position="9"/>
        <end position="204"/>
    </location>
</feature>